<dbReference type="SUPFAM" id="SSF56300">
    <property type="entry name" value="Metallo-dependent phosphatases"/>
    <property type="match status" value="1"/>
</dbReference>
<dbReference type="RefSeq" id="WP_090753773.1">
    <property type="nucleotide sequence ID" value="NZ_FNGE01000004.1"/>
</dbReference>
<reference evidence="3" key="1">
    <citation type="submission" date="2016-10" db="EMBL/GenBank/DDBJ databases">
        <authorList>
            <person name="Varghese N."/>
            <person name="Submissions S."/>
        </authorList>
    </citation>
    <scope>NUCLEOTIDE SEQUENCE [LARGE SCALE GENOMIC DNA]</scope>
    <source>
        <strain evidence="3">CGMCC 1.7655</strain>
    </source>
</reference>
<protein>
    <submittedName>
        <fullName evidence="2">Putative phosphoesterase</fullName>
    </submittedName>
</protein>
<evidence type="ECO:0000313" key="2">
    <source>
        <dbReference type="EMBL" id="SDK90500.1"/>
    </source>
</evidence>
<dbReference type="InterPro" id="IPR026336">
    <property type="entry name" value="PdeM-like"/>
</dbReference>
<gene>
    <name evidence="2" type="ORF">SAMN04487971_10442</name>
</gene>
<dbReference type="InterPro" id="IPR004843">
    <property type="entry name" value="Calcineurin-like_PHP"/>
</dbReference>
<dbReference type="Pfam" id="PF00149">
    <property type="entry name" value="Metallophos"/>
    <property type="match status" value="1"/>
</dbReference>
<dbReference type="OrthoDB" id="9795838at2"/>
<dbReference type="EMBL" id="FNGE01000004">
    <property type="protein sequence ID" value="SDK90500.1"/>
    <property type="molecule type" value="Genomic_DNA"/>
</dbReference>
<dbReference type="PANTHER" id="PTHR39323:SF1">
    <property type="entry name" value="BLR1149 PROTEIN"/>
    <property type="match status" value="1"/>
</dbReference>
<keyword evidence="3" id="KW-1185">Reference proteome</keyword>
<feature type="domain" description="Calcineurin-like phosphoesterase" evidence="1">
    <location>
        <begin position="29"/>
        <end position="119"/>
    </location>
</feature>
<dbReference type="NCBIfam" id="TIGR04123">
    <property type="entry name" value="P_estr_lig_assc"/>
    <property type="match status" value="1"/>
</dbReference>
<dbReference type="GO" id="GO:0016787">
    <property type="term" value="F:hydrolase activity"/>
    <property type="evidence" value="ECO:0007669"/>
    <property type="project" value="InterPro"/>
</dbReference>
<dbReference type="STRING" id="525640.SAMN04487971_10442"/>
<evidence type="ECO:0000313" key="3">
    <source>
        <dbReference type="Proteomes" id="UP000199555"/>
    </source>
</evidence>
<proteinExistence type="predicted"/>
<sequence>MTGFAFTWHGLRLEARCSGALWWPEERWLVVADLHLGKSERMARRGGALLPPYEGLETLRRLEAEAEALDPAVIVSLGDGFDDDAAAEALEPQVAEHLARLEAAQEIRWIAGNHDPRAGGEETLRMGPVTLRHQPEGEGPDISGHFHPVVRLAGARRRALLIGPSHMILPAFGAYTGGLDAGSGAITRWVPHGIAVACLHKALPVPLRAA</sequence>
<dbReference type="Proteomes" id="UP000199555">
    <property type="component" value="Unassembled WGS sequence"/>
</dbReference>
<name>A0A1G9FQ27_9RHOB</name>
<dbReference type="AlphaFoldDB" id="A0A1G9FQ27"/>
<evidence type="ECO:0000259" key="1">
    <source>
        <dbReference type="Pfam" id="PF00149"/>
    </source>
</evidence>
<accession>A0A1G9FQ27</accession>
<dbReference type="Gene3D" id="3.60.21.10">
    <property type="match status" value="1"/>
</dbReference>
<dbReference type="InterPro" id="IPR029052">
    <property type="entry name" value="Metallo-depent_PP-like"/>
</dbReference>
<dbReference type="PANTHER" id="PTHR39323">
    <property type="entry name" value="BLR1149 PROTEIN"/>
    <property type="match status" value="1"/>
</dbReference>
<organism evidence="2 3">
    <name type="scientific">Paracoccus chinensis</name>
    <dbReference type="NCBI Taxonomy" id="525640"/>
    <lineage>
        <taxon>Bacteria</taxon>
        <taxon>Pseudomonadati</taxon>
        <taxon>Pseudomonadota</taxon>
        <taxon>Alphaproteobacteria</taxon>
        <taxon>Rhodobacterales</taxon>
        <taxon>Paracoccaceae</taxon>
        <taxon>Paracoccus</taxon>
    </lineage>
</organism>